<dbReference type="SUPFAM" id="SSF55347">
    <property type="entry name" value="Glyceraldehyde-3-phosphate dehydrogenase-like, C-terminal domain"/>
    <property type="match status" value="1"/>
</dbReference>
<organism evidence="3 4">
    <name type="scientific">Stigmatella aurantiaca</name>
    <dbReference type="NCBI Taxonomy" id="41"/>
    <lineage>
        <taxon>Bacteria</taxon>
        <taxon>Pseudomonadati</taxon>
        <taxon>Myxococcota</taxon>
        <taxon>Myxococcia</taxon>
        <taxon>Myxococcales</taxon>
        <taxon>Cystobacterineae</taxon>
        <taxon>Archangiaceae</taxon>
        <taxon>Stigmatella</taxon>
    </lineage>
</organism>
<dbReference type="GO" id="GO:0051287">
    <property type="term" value="F:NAD binding"/>
    <property type="evidence" value="ECO:0007669"/>
    <property type="project" value="InterPro"/>
</dbReference>
<evidence type="ECO:0000313" key="3">
    <source>
        <dbReference type="EMBL" id="SEM90678.1"/>
    </source>
</evidence>
<dbReference type="GO" id="GO:0016620">
    <property type="term" value="F:oxidoreductase activity, acting on the aldehyde or oxo group of donors, NAD or NADP as acceptor"/>
    <property type="evidence" value="ECO:0007669"/>
    <property type="project" value="InterPro"/>
</dbReference>
<accession>A0A1H8C8V5</accession>
<dbReference type="Pfam" id="PF02774">
    <property type="entry name" value="Semialdhyde_dhC"/>
    <property type="match status" value="1"/>
</dbReference>
<protein>
    <submittedName>
        <fullName evidence="3">Aspartate semialdehyde dehydrogenase</fullName>
    </submittedName>
</protein>
<dbReference type="InterPro" id="IPR036291">
    <property type="entry name" value="NAD(P)-bd_dom_sf"/>
</dbReference>
<dbReference type="PIRSF" id="PIRSF000148">
    <property type="entry name" value="ASA_dh"/>
    <property type="match status" value="1"/>
</dbReference>
<dbReference type="CDD" id="cd17894">
    <property type="entry name" value="ASADH_USG1_N"/>
    <property type="match status" value="1"/>
</dbReference>
<dbReference type="NCBIfam" id="NF011456">
    <property type="entry name" value="PRK14874.1"/>
    <property type="match status" value="1"/>
</dbReference>
<dbReference type="SUPFAM" id="SSF51735">
    <property type="entry name" value="NAD(P)-binding Rossmann-fold domains"/>
    <property type="match status" value="1"/>
</dbReference>
<dbReference type="Proteomes" id="UP000182719">
    <property type="component" value="Unassembled WGS sequence"/>
</dbReference>
<reference evidence="4" key="1">
    <citation type="submission" date="2016-10" db="EMBL/GenBank/DDBJ databases">
        <authorList>
            <person name="Varghese N."/>
            <person name="Submissions S."/>
        </authorList>
    </citation>
    <scope>NUCLEOTIDE SEQUENCE [LARGE SCALE GENOMIC DNA]</scope>
    <source>
        <strain evidence="4">DSM 17044</strain>
    </source>
</reference>
<dbReference type="GO" id="GO:0008652">
    <property type="term" value="P:amino acid biosynthetic process"/>
    <property type="evidence" value="ECO:0007669"/>
    <property type="project" value="InterPro"/>
</dbReference>
<gene>
    <name evidence="3" type="ORF">SAMN05444354_125104</name>
</gene>
<evidence type="ECO:0000313" key="4">
    <source>
        <dbReference type="Proteomes" id="UP000182719"/>
    </source>
</evidence>
<dbReference type="AlphaFoldDB" id="A0A1H8C8V5"/>
<dbReference type="InterPro" id="IPR000534">
    <property type="entry name" value="Semialdehyde_DH_NAD-bd"/>
</dbReference>
<dbReference type="Gene3D" id="3.40.50.720">
    <property type="entry name" value="NAD(P)-binding Rossmann-like Domain"/>
    <property type="match status" value="1"/>
</dbReference>
<dbReference type="RefSeq" id="WP_075010490.1">
    <property type="nucleotide sequence ID" value="NZ_FOAP01000025.1"/>
</dbReference>
<dbReference type="OrthoDB" id="9805684at2"/>
<dbReference type="EMBL" id="FOAP01000025">
    <property type="protein sequence ID" value="SEM90678.1"/>
    <property type="molecule type" value="Genomic_DNA"/>
</dbReference>
<dbReference type="PANTHER" id="PTHR46278">
    <property type="entry name" value="DEHYDROGENASE, PUTATIVE-RELATED"/>
    <property type="match status" value="1"/>
</dbReference>
<dbReference type="GO" id="GO:0046983">
    <property type="term" value="F:protein dimerization activity"/>
    <property type="evidence" value="ECO:0007669"/>
    <property type="project" value="InterPro"/>
</dbReference>
<keyword evidence="4" id="KW-1185">Reference proteome</keyword>
<feature type="domain" description="Semialdehyde dehydrogenase NAD-binding" evidence="2">
    <location>
        <begin position="6"/>
        <end position="120"/>
    </location>
</feature>
<comment type="similarity">
    <text evidence="1">Belongs to the aspartate-semialdehyde dehydrogenase family.</text>
</comment>
<evidence type="ECO:0000259" key="2">
    <source>
        <dbReference type="SMART" id="SM00859"/>
    </source>
</evidence>
<evidence type="ECO:0000256" key="1">
    <source>
        <dbReference type="ARBA" id="ARBA00010584"/>
    </source>
</evidence>
<dbReference type="CDD" id="cd18129">
    <property type="entry name" value="ASADH_C_USG1_like"/>
    <property type="match status" value="1"/>
</dbReference>
<dbReference type="SMART" id="SM00859">
    <property type="entry name" value="Semialdhyde_dh"/>
    <property type="match status" value="1"/>
</dbReference>
<dbReference type="Pfam" id="PF01118">
    <property type="entry name" value="Semialdhyde_dh"/>
    <property type="match status" value="1"/>
</dbReference>
<name>A0A1H8C8V5_STIAU</name>
<proteinExistence type="inferred from homology"/>
<dbReference type="Gene3D" id="3.30.360.10">
    <property type="entry name" value="Dihydrodipicolinate Reductase, domain 2"/>
    <property type="match status" value="1"/>
</dbReference>
<dbReference type="InterPro" id="IPR012280">
    <property type="entry name" value="Semialdhyde_DH_dimer_dom"/>
</dbReference>
<dbReference type="PANTHER" id="PTHR46278:SF2">
    <property type="entry name" value="ASPARTATE-SEMIALDEHYDE DEHYDROGENASE"/>
    <property type="match status" value="1"/>
</dbReference>
<sequence length="342" mass="35764">MNENGKIAVVGATGAVGREVLSALLEAGIDSERLTLLASERSEAVELEYGEDTLEVEKTTPESFRGMALVLLATPANASRTLGPTAQAAGAWVVDASSAFRADGSVPLVLPSFNPELLGAPFKGRMVCVPSAVTGALVPLLAPLHKAFGVVRAQVTAMMGASSAGVTGVGELERQTAGLLSGRELESHAFPQRIGFNLIPQVGDFLAQSPWTEEEAGWTLEAARLFGARGDTPVIAGTAVQVPVFYGHGLSVHVQLKAAVPVDQVRTVLKASPALKVLDAPAEKVYPMPMLVTADPTVHVGRLRTFPQAPEWLTLFAAIDNAGRGAALNLVEAGLRLLQRPS</sequence>